<dbReference type="PRINTS" id="PR00398">
    <property type="entry name" value="STRDHORMONER"/>
</dbReference>
<sequence>VKMVDTENQLYPLTPLEEEDIDSPLSGEFLQDMENIQDLSQSLGDDSSGALSLTEFQSLGNGPGSDGSVITGKRVRFNTKLSFLNRMVEINNYFNAIIIVCDEGFFRRTIRLKLIYDKCDRNCKIQKKNRNKCQYCRFQKCLSVGMSHNAIRFGRMPRSEKAKLKAEILTGENYVEDSEMADLKSLAKRIHDAYLKNFNMNKVKARIILAGKTNNNPPFVIHDMDTLCMAEKTLVAKLVANGIQNKEAEVRIFHCCQCTSVETVTELTEFAKSIPGFSNLDLNDQVTLLKYGVYEAIFAMLASVMNKDGMLVAYGNGFITREFLKSLRKPFCDIMEPKFDFAMKFNALDLDDSDISLFVAAIICCGDRPGLVNVGHIEKMQESIVHVLKLHLQNNHPDDIFLFPKLLQKMADLRQLVTEHAQLVQIIKKTESDAHLHPLLQEIYRDMY</sequence>
<dbReference type="GO" id="GO:0001227">
    <property type="term" value="F:DNA-binding transcription repressor activity, RNA polymerase II-specific"/>
    <property type="evidence" value="ECO:0007669"/>
    <property type="project" value="TreeGrafter"/>
</dbReference>
<dbReference type="GO" id="GO:0000978">
    <property type="term" value="F:RNA polymerase II cis-regulatory region sequence-specific DNA binding"/>
    <property type="evidence" value="ECO:0007669"/>
    <property type="project" value="TreeGrafter"/>
</dbReference>
<evidence type="ECO:0000256" key="6">
    <source>
        <dbReference type="ARBA" id="ARBA00022833"/>
    </source>
</evidence>
<evidence type="ECO:0000256" key="1">
    <source>
        <dbReference type="ARBA" id="ARBA00004123"/>
    </source>
</evidence>
<keyword evidence="7" id="KW-0805">Transcription regulation</keyword>
<keyword evidence="4" id="KW-0479">Metal-binding</keyword>
<keyword evidence="11" id="KW-0804">Transcription</keyword>
<dbReference type="Proteomes" id="UP000545574">
    <property type="component" value="Unassembled WGS sequence"/>
</dbReference>
<dbReference type="GO" id="GO:0004879">
    <property type="term" value="F:nuclear receptor activity"/>
    <property type="evidence" value="ECO:0007669"/>
    <property type="project" value="InterPro"/>
</dbReference>
<dbReference type="PANTHER" id="PTHR24082">
    <property type="entry name" value="NUCLEAR HORMONE RECEPTOR"/>
    <property type="match status" value="1"/>
</dbReference>
<dbReference type="GO" id="GO:0045944">
    <property type="term" value="P:positive regulation of transcription by RNA polymerase II"/>
    <property type="evidence" value="ECO:0007669"/>
    <property type="project" value="TreeGrafter"/>
</dbReference>
<comment type="caution">
    <text evidence="17">The sequence shown here is derived from an EMBL/GenBank/DDBJ whole genome shotgun (WGS) entry which is preliminary data.</text>
</comment>
<dbReference type="InterPro" id="IPR001723">
    <property type="entry name" value="Nuclear_hrmn_rcpt"/>
</dbReference>
<dbReference type="GO" id="GO:0008270">
    <property type="term" value="F:zinc ion binding"/>
    <property type="evidence" value="ECO:0007669"/>
    <property type="project" value="UniProtKB-KW"/>
</dbReference>
<evidence type="ECO:0000256" key="8">
    <source>
        <dbReference type="ARBA" id="ARBA00023121"/>
    </source>
</evidence>
<dbReference type="GO" id="GO:0008289">
    <property type="term" value="F:lipid binding"/>
    <property type="evidence" value="ECO:0007669"/>
    <property type="project" value="UniProtKB-KW"/>
</dbReference>
<dbReference type="CDD" id="cd06932">
    <property type="entry name" value="NR_LBD_PPAR"/>
    <property type="match status" value="1"/>
</dbReference>
<evidence type="ECO:0000259" key="16">
    <source>
        <dbReference type="PROSITE" id="PS51843"/>
    </source>
</evidence>
<dbReference type="PRINTS" id="PR01288">
    <property type="entry name" value="PROXISOMEPAR"/>
</dbReference>
<dbReference type="Gene3D" id="1.10.565.10">
    <property type="entry name" value="Retinoid X Receptor"/>
    <property type="match status" value="1"/>
</dbReference>
<dbReference type="SUPFAM" id="SSF48508">
    <property type="entry name" value="Nuclear receptor ligand-binding domain"/>
    <property type="match status" value="1"/>
</dbReference>
<keyword evidence="6" id="KW-0862">Zinc</keyword>
<keyword evidence="5" id="KW-0863">Zinc-finger</keyword>
<dbReference type="Pfam" id="PF00105">
    <property type="entry name" value="zf-C4"/>
    <property type="match status" value="1"/>
</dbReference>
<evidence type="ECO:0000256" key="2">
    <source>
        <dbReference type="ARBA" id="ARBA00008092"/>
    </source>
</evidence>
<feature type="domain" description="NR LBD" evidence="16">
    <location>
        <begin position="219"/>
        <end position="446"/>
    </location>
</feature>
<keyword evidence="18" id="KW-1185">Reference proteome</keyword>
<dbReference type="InterPro" id="IPR001628">
    <property type="entry name" value="Znf_hrmn_rcpt"/>
</dbReference>
<feature type="non-terminal residue" evidence="17">
    <location>
        <position position="1"/>
    </location>
</feature>
<evidence type="ECO:0000256" key="10">
    <source>
        <dbReference type="ARBA" id="ARBA00023159"/>
    </source>
</evidence>
<dbReference type="InterPro" id="IPR035500">
    <property type="entry name" value="NHR-like_dom_sf"/>
</dbReference>
<keyword evidence="8" id="KW-0446">Lipid-binding</keyword>
<dbReference type="PANTHER" id="PTHR24082:SF197">
    <property type="entry name" value="PEROXISOME PROLIFERATOR-ACTIVATED RECEPTOR ALPHA"/>
    <property type="match status" value="1"/>
</dbReference>
<gene>
    <name evidence="17" type="primary">Ppara</name>
    <name evidence="17" type="ORF">PANBIA_R04658</name>
</gene>
<evidence type="ECO:0000313" key="18">
    <source>
        <dbReference type="Proteomes" id="UP000545574"/>
    </source>
</evidence>
<dbReference type="PRINTS" id="PR01289">
    <property type="entry name" value="PROXISOMPAAR"/>
</dbReference>
<dbReference type="GO" id="GO:0045923">
    <property type="term" value="P:positive regulation of fatty acid metabolic process"/>
    <property type="evidence" value="ECO:0007669"/>
    <property type="project" value="TreeGrafter"/>
</dbReference>
<dbReference type="Gene3D" id="3.30.50.10">
    <property type="entry name" value="Erythroid Transcription Factor GATA-1, subunit A"/>
    <property type="match status" value="1"/>
</dbReference>
<dbReference type="SMART" id="SM00399">
    <property type="entry name" value="ZnF_C4"/>
    <property type="match status" value="1"/>
</dbReference>
<evidence type="ECO:0000313" key="17">
    <source>
        <dbReference type="EMBL" id="NWW30408.1"/>
    </source>
</evidence>
<dbReference type="EMBL" id="VZRT01000062">
    <property type="protein sequence ID" value="NWW30408.1"/>
    <property type="molecule type" value="Genomic_DNA"/>
</dbReference>
<dbReference type="GO" id="GO:0010887">
    <property type="term" value="P:negative regulation of cholesterol storage"/>
    <property type="evidence" value="ECO:0007669"/>
    <property type="project" value="TreeGrafter"/>
</dbReference>
<dbReference type="SMART" id="SM00430">
    <property type="entry name" value="HOLI"/>
    <property type="match status" value="1"/>
</dbReference>
<dbReference type="GO" id="GO:0005634">
    <property type="term" value="C:nucleus"/>
    <property type="evidence" value="ECO:0007669"/>
    <property type="project" value="UniProtKB-SubCell"/>
</dbReference>
<dbReference type="GO" id="GO:0006631">
    <property type="term" value="P:fatty acid metabolic process"/>
    <property type="evidence" value="ECO:0007669"/>
    <property type="project" value="TreeGrafter"/>
</dbReference>
<evidence type="ECO:0000256" key="14">
    <source>
        <dbReference type="ARBA" id="ARBA00032723"/>
    </source>
</evidence>
<keyword evidence="9" id="KW-0238">DNA-binding</keyword>
<dbReference type="InterPro" id="IPR003076">
    <property type="entry name" value="PPAR-alpha"/>
</dbReference>
<accession>A0A7K6M1X9</accession>
<organism evidence="17 18">
    <name type="scientific">Panurus biarmicus</name>
    <name type="common">Bearded tit</name>
    <dbReference type="NCBI Taxonomy" id="181101"/>
    <lineage>
        <taxon>Eukaryota</taxon>
        <taxon>Metazoa</taxon>
        <taxon>Chordata</taxon>
        <taxon>Craniata</taxon>
        <taxon>Vertebrata</taxon>
        <taxon>Euteleostomi</taxon>
        <taxon>Archelosauria</taxon>
        <taxon>Archosauria</taxon>
        <taxon>Dinosauria</taxon>
        <taxon>Saurischia</taxon>
        <taxon>Theropoda</taxon>
        <taxon>Coelurosauria</taxon>
        <taxon>Aves</taxon>
        <taxon>Neognathae</taxon>
        <taxon>Neoaves</taxon>
        <taxon>Telluraves</taxon>
        <taxon>Australaves</taxon>
        <taxon>Passeriformes</taxon>
        <taxon>Sylvioidea</taxon>
        <taxon>Sylviidae</taxon>
        <taxon>Sylviidae incertae sedis</taxon>
        <taxon>Panurus</taxon>
    </lineage>
</organism>
<evidence type="ECO:0000256" key="4">
    <source>
        <dbReference type="ARBA" id="ARBA00022723"/>
    </source>
</evidence>
<dbReference type="PROSITE" id="PS51030">
    <property type="entry name" value="NUCLEAR_REC_DBD_2"/>
    <property type="match status" value="1"/>
</dbReference>
<dbReference type="InterPro" id="IPR050234">
    <property type="entry name" value="Nuclear_hormone_rcpt_NR1"/>
</dbReference>
<comment type="subcellular location">
    <subcellularLocation>
        <location evidence="1">Nucleus</location>
    </subcellularLocation>
</comment>
<dbReference type="SUPFAM" id="SSF57716">
    <property type="entry name" value="Glucocorticoid receptor-like (DNA-binding domain)"/>
    <property type="match status" value="1"/>
</dbReference>
<protein>
    <recommendedName>
        <fullName evidence="3">Peroxisome proliferator-activated receptor alpha</fullName>
    </recommendedName>
    <alternativeName>
        <fullName evidence="14">Nuclear receptor subfamily 1 group C member 1</fullName>
    </alternativeName>
</protein>
<feature type="non-terminal residue" evidence="17">
    <location>
        <position position="448"/>
    </location>
</feature>
<dbReference type="GO" id="GO:0050728">
    <property type="term" value="P:negative regulation of inflammatory response"/>
    <property type="evidence" value="ECO:0007669"/>
    <property type="project" value="TreeGrafter"/>
</dbReference>
<proteinExistence type="inferred from homology"/>
<dbReference type="FunFam" id="3.30.50.10:FF:000099">
    <property type="entry name" value="Peroxisome proliferator-activated receptor gamma"/>
    <property type="match status" value="1"/>
</dbReference>
<evidence type="ECO:0000256" key="3">
    <source>
        <dbReference type="ARBA" id="ARBA00019236"/>
    </source>
</evidence>
<dbReference type="InterPro" id="IPR003074">
    <property type="entry name" value="1Cnucl_rcpt"/>
</dbReference>
<evidence type="ECO:0000256" key="5">
    <source>
        <dbReference type="ARBA" id="ARBA00022771"/>
    </source>
</evidence>
<dbReference type="AlphaFoldDB" id="A0A7K6M1X9"/>
<dbReference type="InterPro" id="IPR000536">
    <property type="entry name" value="Nucl_hrmn_rcpt_lig-bd"/>
</dbReference>
<dbReference type="GO" id="GO:0030154">
    <property type="term" value="P:cell differentiation"/>
    <property type="evidence" value="ECO:0007669"/>
    <property type="project" value="TreeGrafter"/>
</dbReference>
<dbReference type="Pfam" id="PF00104">
    <property type="entry name" value="Hormone_recep"/>
    <property type="match status" value="1"/>
</dbReference>
<name>A0A7K6M1X9_PANBI</name>
<reference evidence="17 18" key="1">
    <citation type="submission" date="2019-09" db="EMBL/GenBank/DDBJ databases">
        <title>Bird 10,000 Genomes (B10K) Project - Family phase.</title>
        <authorList>
            <person name="Zhang G."/>
        </authorList>
    </citation>
    <scope>NUCLEOTIDE SEQUENCE [LARGE SCALE GENOMIC DNA]</scope>
    <source>
        <strain evidence="17">B10K-DU-030-18</strain>
    </source>
</reference>
<keyword evidence="10" id="KW-0010">Activator</keyword>
<keyword evidence="13" id="KW-0539">Nucleus</keyword>
<evidence type="ECO:0000256" key="9">
    <source>
        <dbReference type="ARBA" id="ARBA00023125"/>
    </source>
</evidence>
<evidence type="ECO:0000256" key="13">
    <source>
        <dbReference type="ARBA" id="ARBA00023242"/>
    </source>
</evidence>
<evidence type="ECO:0000256" key="11">
    <source>
        <dbReference type="ARBA" id="ARBA00023163"/>
    </source>
</evidence>
<comment type="similarity">
    <text evidence="2">Belongs to the nuclear hormone receptor family. NR1 subfamily.</text>
</comment>
<evidence type="ECO:0000256" key="12">
    <source>
        <dbReference type="ARBA" id="ARBA00023170"/>
    </source>
</evidence>
<dbReference type="FunFam" id="1.10.565.10:FF:000013">
    <property type="entry name" value="Peroxisome proliferator-activated receptor delta"/>
    <property type="match status" value="1"/>
</dbReference>
<keyword evidence="12" id="KW-0675">Receptor</keyword>
<dbReference type="PROSITE" id="PS51843">
    <property type="entry name" value="NR_LBD"/>
    <property type="match status" value="1"/>
</dbReference>
<evidence type="ECO:0000259" key="15">
    <source>
        <dbReference type="PROSITE" id="PS51030"/>
    </source>
</evidence>
<evidence type="ECO:0000256" key="7">
    <source>
        <dbReference type="ARBA" id="ARBA00023015"/>
    </source>
</evidence>
<dbReference type="InterPro" id="IPR013088">
    <property type="entry name" value="Znf_NHR/GATA"/>
</dbReference>
<feature type="domain" description="Nuclear receptor" evidence="15">
    <location>
        <begin position="103"/>
        <end position="153"/>
    </location>
</feature>
<dbReference type="GO" id="GO:0009755">
    <property type="term" value="P:hormone-mediated signaling pathway"/>
    <property type="evidence" value="ECO:0007669"/>
    <property type="project" value="TreeGrafter"/>
</dbReference>